<comment type="caution">
    <text evidence="2">The sequence shown here is derived from an EMBL/GenBank/DDBJ whole genome shotgun (WGS) entry which is preliminary data.</text>
</comment>
<evidence type="ECO:0000256" key="1">
    <source>
        <dbReference type="SAM" id="MobiDB-lite"/>
    </source>
</evidence>
<dbReference type="InterPro" id="IPR009216">
    <property type="entry name" value="Virulence_factor_SrfB"/>
</dbReference>
<gene>
    <name evidence="2" type="ORF">ELI03_35350</name>
</gene>
<protein>
    <submittedName>
        <fullName evidence="2">Virulence factor SrfB-like protein</fullName>
    </submittedName>
</protein>
<evidence type="ECO:0000313" key="2">
    <source>
        <dbReference type="EMBL" id="TAX64127.1"/>
    </source>
</evidence>
<dbReference type="AlphaFoldDB" id="A0A4V6MQ46"/>
<dbReference type="PIRSF" id="PIRSF034585">
    <property type="entry name" value="SrfB"/>
    <property type="match status" value="1"/>
</dbReference>
<reference evidence="2 3" key="1">
    <citation type="submission" date="2019-02" db="EMBL/GenBank/DDBJ databases">
        <title>The genomic architecture of introgression among sibling species of bacteria.</title>
        <authorList>
            <person name="Cavassim M.I.A."/>
            <person name="Moeskjaer S."/>
            <person name="Moslemi C."/>
            <person name="Fields B."/>
            <person name="Bachmann A."/>
            <person name="Vilhjalmsson B."/>
            <person name="Schierup M.H."/>
            <person name="Young J.P.W."/>
            <person name="Andersen S.U."/>
        </authorList>
    </citation>
    <scope>NUCLEOTIDE SEQUENCE [LARGE SCALE GENOMIC DNA]</scope>
    <source>
        <strain evidence="2 3">SM145A</strain>
    </source>
</reference>
<name>A0A4V6MQ46_RHILE</name>
<feature type="region of interest" description="Disordered" evidence="1">
    <location>
        <begin position="59"/>
        <end position="80"/>
    </location>
</feature>
<dbReference type="Pfam" id="PF07520">
    <property type="entry name" value="SrfB"/>
    <property type="match status" value="1"/>
</dbReference>
<organism evidence="2 3">
    <name type="scientific">Rhizobium leguminosarum</name>
    <dbReference type="NCBI Taxonomy" id="384"/>
    <lineage>
        <taxon>Bacteria</taxon>
        <taxon>Pseudomonadati</taxon>
        <taxon>Pseudomonadota</taxon>
        <taxon>Alphaproteobacteria</taxon>
        <taxon>Hyphomicrobiales</taxon>
        <taxon>Rhizobiaceae</taxon>
        <taxon>Rhizobium/Agrobacterium group</taxon>
        <taxon>Rhizobium</taxon>
    </lineage>
</organism>
<sequence>MLNKLTDYGDTITLVPQSGIQFVEYGFDFSQTAQFSRSFIERPIGERTGEGAREFKLIPNWNDDQPNSDPPHMPQSTDDEYSVSKSRVLDIFMNRWVPVPFLRIEPGRDAYNNETFADGPVDWVRIRVTETRKAHGDAEASHRVVFAFDTTLIEPRPNRPYLGISAADAQQGESFRFVHKLKDLAVFLSNKTFPQGEDKPAVDSQTWLTAWLEAIFNDAKRKQFPNRKLRPDDFPHHLEHVALYITFVGFLSEVIAPAKITLIDTISEDPRVSPINVDLVLDVGNARTCGLLIQNFANDGAVDLNRSLVLELRDLANPIMSYREPFESHVELVHAEFGPEDLAKKSGRSRAFFWPSLVRLGPEASRYRSESEGTEAMTDLSSPKRYLWDVEPVSQSWRFRNTGSSPADFQPLVERSIYKYVNNRGDVLEQLEADRRNLKLRILPEDMESAEMLRFSRSSFFTFMMLEILCQALLLINNPGSRRRNREKDSPRRLRNIVLTIPSATPVQEQRIIRSRAEAAIKLLWSLMGWDKSTPGTPPIPQVHASWDEASSVHLVYLYGEITQKLGGNIKTLLELMGKKRVKTDRNGLVVSAVPEESLRIASVDIGGGTTDLMVTTYHQLDNRALVPVQNFREGFRRAGDDLLKLVVERAVIPAIEEHLTSCGMPNARNVLRERFSDDSPGMSEADKHLRRQFVLRLLRPVALGILGAAEQVSSIPKPPYTMPFSDFFEAKEHQFDDDSRILAYLQDYARRRGAPSFSLADVPVSVDAELVDACVKANFEKIFGNIAEAIYKLDADVVLLTGRPSCLPSVISLFQNQYAVPVDRVIPIKDYRVGNWYPFRQSAHSLIDDPKTTAVVGGMLCTLANGQLTNFALSTEGLVMRSTARYIGEMRQDGMISADKIYFSDVDLDQDRAMPADKEVVFYTSVRIGYRQLAREDWVAAPLYRLRLRPGDHRNVARPVTVTINRKSLEVEEGASETALMNSEATSEEFVISAAEDRDGRNVGRLMELKFDTSPAGSEGVYWLDSGILTIA</sequence>
<dbReference type="EMBL" id="SIPC01000010">
    <property type="protein sequence ID" value="TAX64127.1"/>
    <property type="molecule type" value="Genomic_DNA"/>
</dbReference>
<dbReference type="SUPFAM" id="SSF53067">
    <property type="entry name" value="Actin-like ATPase domain"/>
    <property type="match status" value="1"/>
</dbReference>
<dbReference type="RefSeq" id="WP_130751299.1">
    <property type="nucleotide sequence ID" value="NZ_SIPC01000010.1"/>
</dbReference>
<dbReference type="InterPro" id="IPR043129">
    <property type="entry name" value="ATPase_NBD"/>
</dbReference>
<proteinExistence type="predicted"/>
<evidence type="ECO:0000313" key="3">
    <source>
        <dbReference type="Proteomes" id="UP000293652"/>
    </source>
</evidence>
<accession>A0A4V6MQ46</accession>
<dbReference type="Proteomes" id="UP000293652">
    <property type="component" value="Unassembled WGS sequence"/>
</dbReference>